<comment type="catalytic activity">
    <reaction evidence="1">
        <text>2 6,7-dimethyl-8-(1-D-ribityl)lumazine + H(+) = 5-amino-6-(D-ribitylamino)uracil + riboflavin</text>
        <dbReference type="Rhea" id="RHEA:20772"/>
        <dbReference type="ChEBI" id="CHEBI:15378"/>
        <dbReference type="ChEBI" id="CHEBI:15934"/>
        <dbReference type="ChEBI" id="CHEBI:57986"/>
        <dbReference type="ChEBI" id="CHEBI:58201"/>
        <dbReference type="EC" id="2.5.1.9"/>
    </reaction>
</comment>
<dbReference type="PIRSF" id="PIRSF000498">
    <property type="entry name" value="Riboflavin_syn_A"/>
    <property type="match status" value="1"/>
</dbReference>
<dbReference type="GO" id="GO:0005829">
    <property type="term" value="C:cytosol"/>
    <property type="evidence" value="ECO:0007669"/>
    <property type="project" value="TreeGrafter"/>
</dbReference>
<keyword evidence="13" id="KW-1185">Reference proteome</keyword>
<feature type="domain" description="Lumazine-binding" evidence="11">
    <location>
        <begin position="1"/>
        <end position="97"/>
    </location>
</feature>
<evidence type="ECO:0000256" key="10">
    <source>
        <dbReference type="PROSITE-ProRule" id="PRU00524"/>
    </source>
</evidence>
<dbReference type="EMBL" id="CP032998">
    <property type="protein sequence ID" value="QCI26269.1"/>
    <property type="molecule type" value="Genomic_DNA"/>
</dbReference>
<dbReference type="GO" id="GO:0009231">
    <property type="term" value="P:riboflavin biosynthetic process"/>
    <property type="evidence" value="ECO:0007669"/>
    <property type="project" value="UniProtKB-UniPathway"/>
</dbReference>
<dbReference type="UniPathway" id="UPA00275">
    <property type="reaction ID" value="UER00405"/>
</dbReference>
<dbReference type="InterPro" id="IPR023366">
    <property type="entry name" value="ATP_synth_asu-like_sf"/>
</dbReference>
<reference evidence="12 13" key="1">
    <citation type="submission" date="2018-10" db="EMBL/GenBank/DDBJ databases">
        <title>Comparative functional genomics of the obligate endosymbiont Buchnera aphidicola.</title>
        <authorList>
            <person name="Chong R.A."/>
        </authorList>
    </citation>
    <scope>NUCLEOTIDE SEQUENCE [LARGE SCALE GENOMIC DNA]</scope>
    <source>
        <strain evidence="12 13">Ssp</strain>
    </source>
</reference>
<dbReference type="AlphaFoldDB" id="A0A4D6YA38"/>
<keyword evidence="8" id="KW-0677">Repeat</keyword>
<keyword evidence="7" id="KW-0808">Transferase</keyword>
<evidence type="ECO:0000259" key="11">
    <source>
        <dbReference type="PROSITE" id="PS51177"/>
    </source>
</evidence>
<dbReference type="Pfam" id="PF00677">
    <property type="entry name" value="Lum_binding"/>
    <property type="match status" value="2"/>
</dbReference>
<evidence type="ECO:0000256" key="9">
    <source>
        <dbReference type="NCBIfam" id="TIGR00187"/>
    </source>
</evidence>
<keyword evidence="6" id="KW-0686">Riboflavin biosynthesis</keyword>
<evidence type="ECO:0000256" key="7">
    <source>
        <dbReference type="ARBA" id="ARBA00022679"/>
    </source>
</evidence>
<evidence type="ECO:0000313" key="12">
    <source>
        <dbReference type="EMBL" id="QCI26269.1"/>
    </source>
</evidence>
<comment type="pathway">
    <text evidence="3">Cofactor biosynthesis; riboflavin biosynthesis; riboflavin from 2-hydroxy-3-oxobutyl phosphate and 5-amino-6-(D-ribitylamino)uracil: step 2/2.</text>
</comment>
<dbReference type="InterPro" id="IPR001783">
    <property type="entry name" value="Lumazine-bd"/>
</dbReference>
<evidence type="ECO:0000313" key="13">
    <source>
        <dbReference type="Proteomes" id="UP000298636"/>
    </source>
</evidence>
<evidence type="ECO:0000256" key="3">
    <source>
        <dbReference type="ARBA" id="ARBA00004887"/>
    </source>
</evidence>
<proteinExistence type="predicted"/>
<dbReference type="Proteomes" id="UP000298636">
    <property type="component" value="Chromosome"/>
</dbReference>
<dbReference type="SUPFAM" id="SSF63380">
    <property type="entry name" value="Riboflavin synthase domain-like"/>
    <property type="match status" value="2"/>
</dbReference>
<dbReference type="PROSITE" id="PS51177">
    <property type="entry name" value="LUMAZINE_BIND"/>
    <property type="match status" value="2"/>
</dbReference>
<dbReference type="InterPro" id="IPR026017">
    <property type="entry name" value="Lumazine-bd_dom"/>
</dbReference>
<dbReference type="NCBIfam" id="NF006767">
    <property type="entry name" value="PRK09289.1"/>
    <property type="match status" value="1"/>
</dbReference>
<feature type="repeat" description="Lumazine-binding" evidence="10">
    <location>
        <begin position="98"/>
        <end position="194"/>
    </location>
</feature>
<feature type="domain" description="Lumazine-binding" evidence="11">
    <location>
        <begin position="98"/>
        <end position="194"/>
    </location>
</feature>
<dbReference type="PANTHER" id="PTHR21098:SF0">
    <property type="entry name" value="RIBOFLAVIN SYNTHASE"/>
    <property type="match status" value="1"/>
</dbReference>
<dbReference type="Gene3D" id="2.40.30.20">
    <property type="match status" value="2"/>
</dbReference>
<dbReference type="CDD" id="cd00402">
    <property type="entry name" value="Riboflavin_synthase_like"/>
    <property type="match status" value="1"/>
</dbReference>
<dbReference type="NCBIfam" id="TIGR00187">
    <property type="entry name" value="ribE"/>
    <property type="match status" value="1"/>
</dbReference>
<organism evidence="12 13">
    <name type="scientific">Buchnera aphidicola</name>
    <name type="common">Stegophylla sp.</name>
    <dbReference type="NCBI Taxonomy" id="2315800"/>
    <lineage>
        <taxon>Bacteria</taxon>
        <taxon>Pseudomonadati</taxon>
        <taxon>Pseudomonadota</taxon>
        <taxon>Gammaproteobacteria</taxon>
        <taxon>Enterobacterales</taxon>
        <taxon>Erwiniaceae</taxon>
        <taxon>Buchnera</taxon>
    </lineage>
</organism>
<comment type="function">
    <text evidence="2">Catalyzes the dismutation of two molecules of 6,7-dimethyl-8-ribityllumazine, resulting in the formation of riboflavin and 5-amino-6-(D-ribitylamino)uracil.</text>
</comment>
<dbReference type="PANTHER" id="PTHR21098">
    <property type="entry name" value="RIBOFLAVIN SYNTHASE ALPHA CHAIN"/>
    <property type="match status" value="1"/>
</dbReference>
<dbReference type="GO" id="GO:0004746">
    <property type="term" value="F:riboflavin synthase activity"/>
    <property type="evidence" value="ECO:0007669"/>
    <property type="project" value="UniProtKB-UniRule"/>
</dbReference>
<evidence type="ECO:0000256" key="4">
    <source>
        <dbReference type="ARBA" id="ARBA00012827"/>
    </source>
</evidence>
<gene>
    <name evidence="12" type="ORF">D9V79_00385</name>
</gene>
<dbReference type="OrthoDB" id="9788537at2"/>
<protein>
    <recommendedName>
        <fullName evidence="5 9">Riboflavin synthase</fullName>
        <ecNumber evidence="4 9">2.5.1.9</ecNumber>
    </recommendedName>
</protein>
<evidence type="ECO:0000256" key="6">
    <source>
        <dbReference type="ARBA" id="ARBA00022619"/>
    </source>
</evidence>
<sequence length="204" mass="23147">MFTGIIQGIAIVSSIKKKYQFFTYNMKFPNYLTLNLNIGASVSNNGCCLTVTKIHNHHVYFDVIQETLIKTNLSLLSVGSKINVERSLKFGDEVGGHLLTGHIIGTAKICNIIHTNNNRKIFFQVQDVWKKYIFLKGFIAIDGISLTVSDIKNNIFCVCFIPETLCNTNISMKVIGDIVNIEVDYYTQIIIDRLEKLNFNHIIH</sequence>
<evidence type="ECO:0000256" key="8">
    <source>
        <dbReference type="ARBA" id="ARBA00022737"/>
    </source>
</evidence>
<evidence type="ECO:0000256" key="5">
    <source>
        <dbReference type="ARBA" id="ARBA00013950"/>
    </source>
</evidence>
<feature type="repeat" description="Lumazine-binding" evidence="10">
    <location>
        <begin position="1"/>
        <end position="97"/>
    </location>
</feature>
<dbReference type="FunFam" id="2.40.30.20:FF:000003">
    <property type="entry name" value="Riboflavin synthase, alpha subunit"/>
    <property type="match status" value="1"/>
</dbReference>
<name>A0A4D6YA38_9GAMM</name>
<dbReference type="InterPro" id="IPR017938">
    <property type="entry name" value="Riboflavin_synthase-like_b-brl"/>
</dbReference>
<dbReference type="RefSeq" id="WP_158351601.1">
    <property type="nucleotide sequence ID" value="NZ_CP032998.1"/>
</dbReference>
<accession>A0A4D6YA38</accession>
<evidence type="ECO:0000256" key="2">
    <source>
        <dbReference type="ARBA" id="ARBA00002803"/>
    </source>
</evidence>
<dbReference type="EC" id="2.5.1.9" evidence="4 9"/>
<evidence type="ECO:0000256" key="1">
    <source>
        <dbReference type="ARBA" id="ARBA00000968"/>
    </source>
</evidence>
<dbReference type="NCBIfam" id="NF009566">
    <property type="entry name" value="PRK13020.1"/>
    <property type="match status" value="1"/>
</dbReference>